<feature type="compositionally biased region" description="Basic and acidic residues" evidence="7">
    <location>
        <begin position="66"/>
        <end position="79"/>
    </location>
</feature>
<feature type="domain" description="Homeobox" evidence="8">
    <location>
        <begin position="7"/>
        <end position="67"/>
    </location>
</feature>
<dbReference type="RefSeq" id="XP_009014159.1">
    <property type="nucleotide sequence ID" value="XM_009015911.1"/>
</dbReference>
<dbReference type="FunFam" id="1.10.10.60:FF:000081">
    <property type="entry name" value="Empty spiracles homeobox 2"/>
    <property type="match status" value="1"/>
</dbReference>
<feature type="region of interest" description="Disordered" evidence="7">
    <location>
        <begin position="61"/>
        <end position="81"/>
    </location>
</feature>
<reference evidence="10" key="3">
    <citation type="submission" date="2015-06" db="UniProtKB">
        <authorList>
            <consortium name="EnsemblMetazoa"/>
        </authorList>
    </citation>
    <scope>IDENTIFICATION</scope>
</reference>
<keyword evidence="11" id="KW-1185">Reference proteome</keyword>
<evidence type="ECO:0000313" key="9">
    <source>
        <dbReference type="EMBL" id="ESO07548.1"/>
    </source>
</evidence>
<dbReference type="Proteomes" id="UP000015101">
    <property type="component" value="Unassembled WGS sequence"/>
</dbReference>
<feature type="DNA-binding region" description="Homeobox" evidence="5">
    <location>
        <begin position="9"/>
        <end position="68"/>
    </location>
</feature>
<keyword evidence="2 5" id="KW-0238">DNA-binding</keyword>
<dbReference type="Pfam" id="PF00046">
    <property type="entry name" value="Homeodomain"/>
    <property type="match status" value="1"/>
</dbReference>
<dbReference type="EMBL" id="KB096183">
    <property type="protein sequence ID" value="ESO07548.1"/>
    <property type="molecule type" value="Genomic_DNA"/>
</dbReference>
<proteinExistence type="predicted"/>
<dbReference type="OMA" id="QNEHRSE"/>
<dbReference type="InParanoid" id="T1G2F6"/>
<reference evidence="9 11" key="2">
    <citation type="journal article" date="2013" name="Nature">
        <title>Insights into bilaterian evolution from three spiralian genomes.</title>
        <authorList>
            <person name="Simakov O."/>
            <person name="Marletaz F."/>
            <person name="Cho S.J."/>
            <person name="Edsinger-Gonzales E."/>
            <person name="Havlak P."/>
            <person name="Hellsten U."/>
            <person name="Kuo D.H."/>
            <person name="Larsson T."/>
            <person name="Lv J."/>
            <person name="Arendt D."/>
            <person name="Savage R."/>
            <person name="Osoegawa K."/>
            <person name="de Jong P."/>
            <person name="Grimwood J."/>
            <person name="Chapman J.A."/>
            <person name="Shapiro H."/>
            <person name="Aerts A."/>
            <person name="Otillar R.P."/>
            <person name="Terry A.Y."/>
            <person name="Boore J.L."/>
            <person name="Grigoriev I.V."/>
            <person name="Lindberg D.R."/>
            <person name="Seaver E.C."/>
            <person name="Weisblat D.A."/>
            <person name="Putnam N.H."/>
            <person name="Rokhsar D.S."/>
        </authorList>
    </citation>
    <scope>NUCLEOTIDE SEQUENCE</scope>
</reference>
<evidence type="ECO:0000313" key="10">
    <source>
        <dbReference type="EnsemblMetazoa" id="HelroP76140"/>
    </source>
</evidence>
<organism evidence="10 11">
    <name type="scientific">Helobdella robusta</name>
    <name type="common">Californian leech</name>
    <dbReference type="NCBI Taxonomy" id="6412"/>
    <lineage>
        <taxon>Eukaryota</taxon>
        <taxon>Metazoa</taxon>
        <taxon>Spiralia</taxon>
        <taxon>Lophotrochozoa</taxon>
        <taxon>Annelida</taxon>
        <taxon>Clitellata</taxon>
        <taxon>Hirudinea</taxon>
        <taxon>Rhynchobdellida</taxon>
        <taxon>Glossiphoniidae</taxon>
        <taxon>Helobdella</taxon>
    </lineage>
</organism>
<accession>T1G2F6</accession>
<dbReference type="InterPro" id="IPR001356">
    <property type="entry name" value="HD"/>
</dbReference>
<comment type="subcellular location">
    <subcellularLocation>
        <location evidence="1 5 6">Nucleus</location>
    </subcellularLocation>
</comment>
<dbReference type="HOGENOM" id="CLU_049543_10_1_1"/>
<dbReference type="GeneID" id="20215254"/>
<sequence>LLPFGLRKQKRIRTAFSPAQLMHLEQAFESNKYVVGQERKTLAKKLHLTETQIKVWFQNRRTKTRRSSDGHASEPDSHAVDTPVGCLFLSMKRII</sequence>
<evidence type="ECO:0000256" key="3">
    <source>
        <dbReference type="ARBA" id="ARBA00023155"/>
    </source>
</evidence>
<dbReference type="SMART" id="SM00389">
    <property type="entry name" value="HOX"/>
    <property type="match status" value="1"/>
</dbReference>
<evidence type="ECO:0000256" key="5">
    <source>
        <dbReference type="PROSITE-ProRule" id="PRU00108"/>
    </source>
</evidence>
<dbReference type="PROSITE" id="PS00027">
    <property type="entry name" value="HOMEOBOX_1"/>
    <property type="match status" value="1"/>
</dbReference>
<dbReference type="InterPro" id="IPR009057">
    <property type="entry name" value="Homeodomain-like_sf"/>
</dbReference>
<dbReference type="PROSITE" id="PS50071">
    <property type="entry name" value="HOMEOBOX_2"/>
    <property type="match status" value="1"/>
</dbReference>
<dbReference type="EnsemblMetazoa" id="HelroT76140">
    <property type="protein sequence ID" value="HelroP76140"/>
    <property type="gene ID" value="HelroG76140"/>
</dbReference>
<dbReference type="CTD" id="20215254"/>
<reference evidence="11" key="1">
    <citation type="submission" date="2012-12" db="EMBL/GenBank/DDBJ databases">
        <authorList>
            <person name="Hellsten U."/>
            <person name="Grimwood J."/>
            <person name="Chapman J.A."/>
            <person name="Shapiro H."/>
            <person name="Aerts A."/>
            <person name="Otillar R.P."/>
            <person name="Terry A.Y."/>
            <person name="Boore J.L."/>
            <person name="Simakov O."/>
            <person name="Marletaz F."/>
            <person name="Cho S.-J."/>
            <person name="Edsinger-Gonzales E."/>
            <person name="Havlak P."/>
            <person name="Kuo D.-H."/>
            <person name="Larsson T."/>
            <person name="Lv J."/>
            <person name="Arendt D."/>
            <person name="Savage R."/>
            <person name="Osoegawa K."/>
            <person name="de Jong P."/>
            <person name="Lindberg D.R."/>
            <person name="Seaver E.C."/>
            <person name="Weisblat D.A."/>
            <person name="Putnam N.H."/>
            <person name="Grigoriev I.V."/>
            <person name="Rokhsar D.S."/>
        </authorList>
    </citation>
    <scope>NUCLEOTIDE SEQUENCE</scope>
</reference>
<dbReference type="KEGG" id="hro:HELRODRAFT_76140"/>
<evidence type="ECO:0000256" key="7">
    <source>
        <dbReference type="SAM" id="MobiDB-lite"/>
    </source>
</evidence>
<evidence type="ECO:0000259" key="8">
    <source>
        <dbReference type="PROSITE" id="PS50071"/>
    </source>
</evidence>
<dbReference type="PANTHER" id="PTHR24339">
    <property type="entry name" value="HOMEOBOX PROTEIN EMX-RELATED"/>
    <property type="match status" value="1"/>
</dbReference>
<dbReference type="SUPFAM" id="SSF46689">
    <property type="entry name" value="Homeodomain-like"/>
    <property type="match status" value="1"/>
</dbReference>
<dbReference type="Gene3D" id="1.10.10.60">
    <property type="entry name" value="Homeodomain-like"/>
    <property type="match status" value="1"/>
</dbReference>
<dbReference type="eggNOG" id="KOG0843">
    <property type="taxonomic scope" value="Eukaryota"/>
</dbReference>
<evidence type="ECO:0000256" key="4">
    <source>
        <dbReference type="ARBA" id="ARBA00023242"/>
    </source>
</evidence>
<evidence type="ECO:0000313" key="11">
    <source>
        <dbReference type="Proteomes" id="UP000015101"/>
    </source>
</evidence>
<dbReference type="InterPro" id="IPR020479">
    <property type="entry name" value="HD_metazoa"/>
</dbReference>
<evidence type="ECO:0000256" key="2">
    <source>
        <dbReference type="ARBA" id="ARBA00023125"/>
    </source>
</evidence>
<dbReference type="AlphaFoldDB" id="T1G2F6"/>
<keyword evidence="3 5" id="KW-0371">Homeobox</keyword>
<evidence type="ECO:0000256" key="1">
    <source>
        <dbReference type="ARBA" id="ARBA00004123"/>
    </source>
</evidence>
<dbReference type="GO" id="GO:0005634">
    <property type="term" value="C:nucleus"/>
    <property type="evidence" value="ECO:0007669"/>
    <property type="project" value="UniProtKB-SubCell"/>
</dbReference>
<dbReference type="OrthoDB" id="6159439at2759"/>
<dbReference type="GO" id="GO:0003677">
    <property type="term" value="F:DNA binding"/>
    <property type="evidence" value="ECO:0007669"/>
    <property type="project" value="UniProtKB-UniRule"/>
</dbReference>
<dbReference type="PANTHER" id="PTHR24339:SF28">
    <property type="entry name" value="E5-RELATED"/>
    <property type="match status" value="1"/>
</dbReference>
<gene>
    <name evidence="10" type="primary">20215254</name>
    <name evidence="9" type="ORF">HELRODRAFT_76140</name>
</gene>
<dbReference type="EMBL" id="AMQM01003472">
    <property type="status" value="NOT_ANNOTATED_CDS"/>
    <property type="molecule type" value="Genomic_DNA"/>
</dbReference>
<evidence type="ECO:0000256" key="6">
    <source>
        <dbReference type="RuleBase" id="RU000682"/>
    </source>
</evidence>
<dbReference type="GO" id="GO:0000981">
    <property type="term" value="F:DNA-binding transcription factor activity, RNA polymerase II-specific"/>
    <property type="evidence" value="ECO:0007669"/>
    <property type="project" value="InterPro"/>
</dbReference>
<dbReference type="InterPro" id="IPR050877">
    <property type="entry name" value="EMX-VAX-Noto_Homeobox_TFs"/>
</dbReference>
<keyword evidence="4 5" id="KW-0539">Nucleus</keyword>
<name>T1G2F6_HELRO</name>
<protein>
    <recommendedName>
        <fullName evidence="8">Homeobox domain-containing protein</fullName>
    </recommendedName>
</protein>
<dbReference type="CDD" id="cd00086">
    <property type="entry name" value="homeodomain"/>
    <property type="match status" value="1"/>
</dbReference>
<dbReference type="PRINTS" id="PR00024">
    <property type="entry name" value="HOMEOBOX"/>
</dbReference>
<dbReference type="InterPro" id="IPR017970">
    <property type="entry name" value="Homeobox_CS"/>
</dbReference>